<feature type="signal peptide" evidence="3">
    <location>
        <begin position="1"/>
        <end position="22"/>
    </location>
</feature>
<keyword evidence="3" id="KW-0732">Signal</keyword>
<dbReference type="Pfam" id="PF04203">
    <property type="entry name" value="Sortase"/>
    <property type="match status" value="1"/>
</dbReference>
<evidence type="ECO:0000256" key="1">
    <source>
        <dbReference type="ARBA" id="ARBA00022801"/>
    </source>
</evidence>
<feature type="active site" description="Proton donor/acceptor" evidence="2">
    <location>
        <position position="140"/>
    </location>
</feature>
<feature type="active site" description="Acyl-thioester intermediate" evidence="2">
    <location>
        <position position="244"/>
    </location>
</feature>
<dbReference type="InterPro" id="IPR009835">
    <property type="entry name" value="SrtB"/>
</dbReference>
<evidence type="ECO:0000256" key="3">
    <source>
        <dbReference type="SAM" id="SignalP"/>
    </source>
</evidence>
<keyword evidence="1" id="KW-0378">Hydrolase</keyword>
<sequence length="289" mass="33124">MNPNIKKSVAALLVIAILGGMTACKKTTEPQEPERLNPSHWVNTLEPPLRASPYQVEVPEENRQKLAEAKAANADSTLWIEIPNTTINQVVVQTTDNEFYYRRNTQKVYDFAGCLYADFECDFGDGTKDDLPRNTIIYGHNLGNPMGITDDPNDVMFAQLFHFQDIEFAKANPYVYVSTENEDFVYQIFAVSYTEDKAKPVSYIHPNYNNEEYMKLINDMRDRSLYDYNVEVTTKDKILTLSTCTYKYGTYSVNNKQRFVVFAKLVTDKQFAETADLTENPDPKQPTFS</sequence>
<evidence type="ECO:0000256" key="2">
    <source>
        <dbReference type="PIRSR" id="PIRSR605754-1"/>
    </source>
</evidence>
<comment type="caution">
    <text evidence="4">The sequence shown here is derived from an EMBL/GenBank/DDBJ whole genome shotgun (WGS) entry which is preliminary data.</text>
</comment>
<dbReference type="SUPFAM" id="SSF63817">
    <property type="entry name" value="Sortase"/>
    <property type="match status" value="1"/>
</dbReference>
<dbReference type="Proteomes" id="UP000294682">
    <property type="component" value="Unassembled WGS sequence"/>
</dbReference>
<organism evidence="4 5">
    <name type="scientific">Harryflintia acetispora</name>
    <dbReference type="NCBI Taxonomy" id="1849041"/>
    <lineage>
        <taxon>Bacteria</taxon>
        <taxon>Bacillati</taxon>
        <taxon>Bacillota</taxon>
        <taxon>Clostridia</taxon>
        <taxon>Eubacteriales</taxon>
        <taxon>Oscillospiraceae</taxon>
        <taxon>Harryflintia</taxon>
    </lineage>
</organism>
<accession>A0A9X8Y882</accession>
<dbReference type="AlphaFoldDB" id="A0A9X8Y882"/>
<dbReference type="EMBL" id="SLUK01000005">
    <property type="protein sequence ID" value="TCL43444.1"/>
    <property type="molecule type" value="Genomic_DNA"/>
</dbReference>
<dbReference type="RefSeq" id="WP_079699652.1">
    <property type="nucleotide sequence ID" value="NZ_SLUK01000005.1"/>
</dbReference>
<name>A0A9X8Y882_9FIRM</name>
<dbReference type="GO" id="GO:0016787">
    <property type="term" value="F:hydrolase activity"/>
    <property type="evidence" value="ECO:0007669"/>
    <property type="project" value="UniProtKB-KW"/>
</dbReference>
<dbReference type="CDD" id="cd05826">
    <property type="entry name" value="Sortase_B"/>
    <property type="match status" value="1"/>
</dbReference>
<gene>
    <name evidence="4" type="ORF">EDD78_10574</name>
</gene>
<reference evidence="4 5" key="1">
    <citation type="submission" date="2019-03" db="EMBL/GenBank/DDBJ databases">
        <title>Genomic Encyclopedia of Type Strains, Phase IV (KMG-IV): sequencing the most valuable type-strain genomes for metagenomic binning, comparative biology and taxonomic classification.</title>
        <authorList>
            <person name="Goeker M."/>
        </authorList>
    </citation>
    <scope>NUCLEOTIDE SEQUENCE [LARGE SCALE GENOMIC DNA]</scope>
    <source>
        <strain evidence="4 5">DSM 100433</strain>
    </source>
</reference>
<feature type="chain" id="PRO_5040893985" evidence="3">
    <location>
        <begin position="23"/>
        <end position="289"/>
    </location>
</feature>
<evidence type="ECO:0000313" key="4">
    <source>
        <dbReference type="EMBL" id="TCL43444.1"/>
    </source>
</evidence>
<dbReference type="InterPro" id="IPR005754">
    <property type="entry name" value="Sortase"/>
</dbReference>
<protein>
    <submittedName>
        <fullName evidence="4">Sortase B</fullName>
    </submittedName>
</protein>
<dbReference type="Gene3D" id="2.40.260.10">
    <property type="entry name" value="Sortase"/>
    <property type="match status" value="1"/>
</dbReference>
<dbReference type="InterPro" id="IPR023365">
    <property type="entry name" value="Sortase_dom-sf"/>
</dbReference>
<evidence type="ECO:0000313" key="5">
    <source>
        <dbReference type="Proteomes" id="UP000294682"/>
    </source>
</evidence>
<keyword evidence="5" id="KW-1185">Reference proteome</keyword>
<proteinExistence type="predicted"/>
<dbReference type="PROSITE" id="PS51257">
    <property type="entry name" value="PROKAR_LIPOPROTEIN"/>
    <property type="match status" value="1"/>
</dbReference>